<feature type="transmembrane region" description="Helical" evidence="1">
    <location>
        <begin position="112"/>
        <end position="131"/>
    </location>
</feature>
<reference evidence="2 3" key="1">
    <citation type="submission" date="2017-10" db="EMBL/GenBank/DDBJ databases">
        <title>The draft genome sequence of Lewinella nigricans NBRC 102662.</title>
        <authorList>
            <person name="Wang K."/>
        </authorList>
    </citation>
    <scope>NUCLEOTIDE SEQUENCE [LARGE SCALE GENOMIC DNA]</scope>
    <source>
        <strain evidence="2 3">NBRC 102662</strain>
    </source>
</reference>
<name>A0A2D0N3H9_FLAN2</name>
<evidence type="ECO:0000256" key="1">
    <source>
        <dbReference type="SAM" id="Phobius"/>
    </source>
</evidence>
<gene>
    <name evidence="2" type="ORF">CRP01_29535</name>
</gene>
<protein>
    <submittedName>
        <fullName evidence="2">Uncharacterized protein</fullName>
    </submittedName>
</protein>
<keyword evidence="3" id="KW-1185">Reference proteome</keyword>
<feature type="transmembrane region" description="Helical" evidence="1">
    <location>
        <begin position="20"/>
        <end position="42"/>
    </location>
</feature>
<dbReference type="AlphaFoldDB" id="A0A2D0N3H9"/>
<dbReference type="InterPro" id="IPR036259">
    <property type="entry name" value="MFS_trans_sf"/>
</dbReference>
<dbReference type="Proteomes" id="UP000223913">
    <property type="component" value="Unassembled WGS sequence"/>
</dbReference>
<comment type="caution">
    <text evidence="2">The sequence shown here is derived from an EMBL/GenBank/DDBJ whole genome shotgun (WGS) entry which is preliminary data.</text>
</comment>
<keyword evidence="1" id="KW-0472">Membrane</keyword>
<evidence type="ECO:0000313" key="2">
    <source>
        <dbReference type="EMBL" id="PHN02950.1"/>
    </source>
</evidence>
<dbReference type="OrthoDB" id="1494624at2"/>
<dbReference type="SUPFAM" id="SSF103473">
    <property type="entry name" value="MFS general substrate transporter"/>
    <property type="match status" value="1"/>
</dbReference>
<proteinExistence type="predicted"/>
<keyword evidence="1" id="KW-0812">Transmembrane</keyword>
<dbReference type="EMBL" id="PDUD01000035">
    <property type="protein sequence ID" value="PHN02950.1"/>
    <property type="molecule type" value="Genomic_DNA"/>
</dbReference>
<sequence>MQNSNNSIFEKAIDPVHQAILTFGGVLSFIIISKLINAIGLLSVSAKFPWMTAAAFLLLFAVFNSVYSLTAKSVIKYWGRSIYSFMGLAVASGLAAYLFSSMTISEAGSYRWIYVVVTFGYLVFLSLMSFMRKIVEFAQKEEWNHPRIRRKKRKNR</sequence>
<organism evidence="2 3">
    <name type="scientific">Flavilitoribacter nigricans (strain ATCC 23147 / DSM 23189 / NBRC 102662 / NCIMB 1420 / SS-2)</name>
    <name type="common">Lewinella nigricans</name>
    <dbReference type="NCBI Taxonomy" id="1122177"/>
    <lineage>
        <taxon>Bacteria</taxon>
        <taxon>Pseudomonadati</taxon>
        <taxon>Bacteroidota</taxon>
        <taxon>Saprospiria</taxon>
        <taxon>Saprospirales</taxon>
        <taxon>Lewinellaceae</taxon>
        <taxon>Flavilitoribacter</taxon>
    </lineage>
</organism>
<keyword evidence="1" id="KW-1133">Transmembrane helix</keyword>
<dbReference type="RefSeq" id="WP_099153665.1">
    <property type="nucleotide sequence ID" value="NZ_PDUD01000035.1"/>
</dbReference>
<feature type="transmembrane region" description="Helical" evidence="1">
    <location>
        <begin position="82"/>
        <end position="100"/>
    </location>
</feature>
<feature type="transmembrane region" description="Helical" evidence="1">
    <location>
        <begin position="48"/>
        <end position="70"/>
    </location>
</feature>
<accession>A0A2D0N3H9</accession>
<evidence type="ECO:0000313" key="3">
    <source>
        <dbReference type="Proteomes" id="UP000223913"/>
    </source>
</evidence>